<sequence>MLNIYIKVFLFISMTTFTLSLDVLDETKWLCGMNEKYTECWADCVPSCVDPKPNCQRLCIQGCTCLPGFFKNSISRCVPASKCN</sequence>
<name>A0A1B0AMI6_9MUSC</name>
<feature type="signal peptide" evidence="1">
    <location>
        <begin position="1"/>
        <end position="20"/>
    </location>
</feature>
<protein>
    <recommendedName>
        <fullName evidence="2">TIL domain-containing protein</fullName>
    </recommendedName>
</protein>
<dbReference type="CDD" id="cd19941">
    <property type="entry name" value="TIL"/>
    <property type="match status" value="1"/>
</dbReference>
<proteinExistence type="predicted"/>
<dbReference type="SUPFAM" id="SSF57567">
    <property type="entry name" value="Serine protease inhibitors"/>
    <property type="match status" value="1"/>
</dbReference>
<evidence type="ECO:0000256" key="1">
    <source>
        <dbReference type="SAM" id="SignalP"/>
    </source>
</evidence>
<dbReference type="EMBL" id="JXJN01000456">
    <property type="status" value="NOT_ANNOTATED_CDS"/>
    <property type="molecule type" value="Genomic_DNA"/>
</dbReference>
<evidence type="ECO:0000313" key="4">
    <source>
        <dbReference type="Proteomes" id="UP000092460"/>
    </source>
</evidence>
<reference evidence="4" key="1">
    <citation type="submission" date="2015-01" db="EMBL/GenBank/DDBJ databases">
        <authorList>
            <person name="Aksoy S."/>
            <person name="Warren W."/>
            <person name="Wilson R.K."/>
        </authorList>
    </citation>
    <scope>NUCLEOTIDE SEQUENCE [LARGE SCALE GENOMIC DNA]</scope>
    <source>
        <strain evidence="4">IAEA</strain>
    </source>
</reference>
<dbReference type="Pfam" id="PF01826">
    <property type="entry name" value="TIL"/>
    <property type="match status" value="1"/>
</dbReference>
<dbReference type="VEuPathDB" id="VectorBase:GPPI001847"/>
<dbReference type="InterPro" id="IPR002919">
    <property type="entry name" value="TIL_dom"/>
</dbReference>
<dbReference type="EnsemblMetazoa" id="GPPI001847-RA">
    <property type="protein sequence ID" value="GPPI001847-PA"/>
    <property type="gene ID" value="GPPI001847"/>
</dbReference>
<keyword evidence="4" id="KW-1185">Reference proteome</keyword>
<evidence type="ECO:0000259" key="2">
    <source>
        <dbReference type="Pfam" id="PF01826"/>
    </source>
</evidence>
<dbReference type="Gene3D" id="2.10.25.10">
    <property type="entry name" value="Laminin"/>
    <property type="match status" value="1"/>
</dbReference>
<reference evidence="3" key="2">
    <citation type="submission" date="2020-05" db="UniProtKB">
        <authorList>
            <consortium name="EnsemblMetazoa"/>
        </authorList>
    </citation>
    <scope>IDENTIFICATION</scope>
    <source>
        <strain evidence="3">IAEA</strain>
    </source>
</reference>
<organism evidence="3 4">
    <name type="scientific">Glossina palpalis gambiensis</name>
    <dbReference type="NCBI Taxonomy" id="67801"/>
    <lineage>
        <taxon>Eukaryota</taxon>
        <taxon>Metazoa</taxon>
        <taxon>Ecdysozoa</taxon>
        <taxon>Arthropoda</taxon>
        <taxon>Hexapoda</taxon>
        <taxon>Insecta</taxon>
        <taxon>Pterygota</taxon>
        <taxon>Neoptera</taxon>
        <taxon>Endopterygota</taxon>
        <taxon>Diptera</taxon>
        <taxon>Brachycera</taxon>
        <taxon>Muscomorpha</taxon>
        <taxon>Hippoboscoidea</taxon>
        <taxon>Glossinidae</taxon>
        <taxon>Glossina</taxon>
    </lineage>
</organism>
<keyword evidence="1" id="KW-0732">Signal</keyword>
<feature type="domain" description="TIL" evidence="2">
    <location>
        <begin position="31"/>
        <end position="83"/>
    </location>
</feature>
<accession>A0A1B0AMI6</accession>
<evidence type="ECO:0000313" key="3">
    <source>
        <dbReference type="EnsemblMetazoa" id="GPPI001847-PA"/>
    </source>
</evidence>
<dbReference type="InterPro" id="IPR036084">
    <property type="entry name" value="Ser_inhib-like_sf"/>
</dbReference>
<dbReference type="AlphaFoldDB" id="A0A1B0AMI6"/>
<dbReference type="STRING" id="67801.A0A1B0AMI6"/>
<feature type="chain" id="PRO_5008403992" description="TIL domain-containing protein" evidence="1">
    <location>
        <begin position="21"/>
        <end position="84"/>
    </location>
</feature>
<dbReference type="Proteomes" id="UP000092460">
    <property type="component" value="Unassembled WGS sequence"/>
</dbReference>